<gene>
    <name evidence="8" type="ORF">E5163_11190</name>
</gene>
<dbReference type="PANTHER" id="PTHR30504:SF2">
    <property type="entry name" value="GLUCANS BIOSYNTHESIS PROTEIN G"/>
    <property type="match status" value="1"/>
</dbReference>
<dbReference type="GO" id="GO:0051274">
    <property type="term" value="P:beta-glucan biosynthetic process"/>
    <property type="evidence" value="ECO:0007669"/>
    <property type="project" value="TreeGrafter"/>
</dbReference>
<dbReference type="SUPFAM" id="SSF81296">
    <property type="entry name" value="E set domains"/>
    <property type="match status" value="1"/>
</dbReference>
<dbReference type="OrthoDB" id="9777817at2"/>
<dbReference type="InterPro" id="IPR014438">
    <property type="entry name" value="Glucan_biosyn_MdoG/MdoD"/>
</dbReference>
<dbReference type="GO" id="GO:0003824">
    <property type="term" value="F:catalytic activity"/>
    <property type="evidence" value="ECO:0007669"/>
    <property type="project" value="InterPro"/>
</dbReference>
<dbReference type="PIRSF" id="PIRSF006281">
    <property type="entry name" value="MdoG"/>
    <property type="match status" value="1"/>
</dbReference>
<evidence type="ECO:0000256" key="2">
    <source>
        <dbReference type="ARBA" id="ARBA00005001"/>
    </source>
</evidence>
<evidence type="ECO:0000259" key="7">
    <source>
        <dbReference type="Pfam" id="PF04349"/>
    </source>
</evidence>
<feature type="domain" description="Glucan biosynthesis periplasmic MdoG C-terminal" evidence="7">
    <location>
        <begin position="36"/>
        <end position="503"/>
    </location>
</feature>
<dbReference type="InterPro" id="IPR013783">
    <property type="entry name" value="Ig-like_fold"/>
</dbReference>
<keyword evidence="4 6" id="KW-0732">Signal</keyword>
<evidence type="ECO:0000313" key="8">
    <source>
        <dbReference type="EMBL" id="TGY88377.1"/>
    </source>
</evidence>
<dbReference type="Proteomes" id="UP000308054">
    <property type="component" value="Unassembled WGS sequence"/>
</dbReference>
<keyword evidence="9" id="KW-1185">Reference proteome</keyword>
<dbReference type="UniPathway" id="UPA00637"/>
<dbReference type="GO" id="GO:0030246">
    <property type="term" value="F:carbohydrate binding"/>
    <property type="evidence" value="ECO:0007669"/>
    <property type="project" value="InterPro"/>
</dbReference>
<dbReference type="InterPro" id="IPR011013">
    <property type="entry name" value="Gal_mutarotase_sf_dom"/>
</dbReference>
<organism evidence="8 9">
    <name type="scientific">Marinicauda algicola</name>
    <dbReference type="NCBI Taxonomy" id="2029849"/>
    <lineage>
        <taxon>Bacteria</taxon>
        <taxon>Pseudomonadati</taxon>
        <taxon>Pseudomonadota</taxon>
        <taxon>Alphaproteobacteria</taxon>
        <taxon>Maricaulales</taxon>
        <taxon>Maricaulaceae</taxon>
        <taxon>Marinicauda</taxon>
    </lineage>
</organism>
<proteinExistence type="inferred from homology"/>
<comment type="subcellular location">
    <subcellularLocation>
        <location evidence="1">Periplasm</location>
    </subcellularLocation>
</comment>
<dbReference type="SUPFAM" id="SSF74650">
    <property type="entry name" value="Galactose mutarotase-like"/>
    <property type="match status" value="1"/>
</dbReference>
<evidence type="ECO:0000256" key="5">
    <source>
        <dbReference type="ARBA" id="ARBA00022764"/>
    </source>
</evidence>
<feature type="signal peptide" evidence="6">
    <location>
        <begin position="1"/>
        <end position="29"/>
    </location>
</feature>
<feature type="chain" id="PRO_5020721232" evidence="6">
    <location>
        <begin position="30"/>
        <end position="509"/>
    </location>
</feature>
<dbReference type="GO" id="GO:0030288">
    <property type="term" value="C:outer membrane-bounded periplasmic space"/>
    <property type="evidence" value="ECO:0007669"/>
    <property type="project" value="TreeGrafter"/>
</dbReference>
<reference evidence="8 9" key="1">
    <citation type="journal article" date="2017" name="Int. J. Syst. Evol. Microbiol.">
        <title>Marinicauda algicola sp. nov., isolated from a marine red alga Rhodosorus marinus.</title>
        <authorList>
            <person name="Jeong S.E."/>
            <person name="Jeon S.H."/>
            <person name="Chun B.H."/>
            <person name="Kim D.W."/>
            <person name="Jeon C.O."/>
        </authorList>
    </citation>
    <scope>NUCLEOTIDE SEQUENCE [LARGE SCALE GENOMIC DNA]</scope>
    <source>
        <strain evidence="8 9">JCM 31718</strain>
    </source>
</reference>
<dbReference type="Pfam" id="PF04349">
    <property type="entry name" value="MdoG"/>
    <property type="match status" value="1"/>
</dbReference>
<dbReference type="InterPro" id="IPR006311">
    <property type="entry name" value="TAT_signal"/>
</dbReference>
<dbReference type="Gene3D" id="2.70.98.10">
    <property type="match status" value="1"/>
</dbReference>
<dbReference type="InterPro" id="IPR007444">
    <property type="entry name" value="Glucan_biosyn_MdoG_C"/>
</dbReference>
<dbReference type="AlphaFoldDB" id="A0A4S2GYU7"/>
<dbReference type="InterPro" id="IPR014756">
    <property type="entry name" value="Ig_E-set"/>
</dbReference>
<dbReference type="RefSeq" id="WP_135996223.1">
    <property type="nucleotide sequence ID" value="NZ_CP071057.1"/>
</dbReference>
<dbReference type="EMBL" id="SRXW01000003">
    <property type="protein sequence ID" value="TGY88377.1"/>
    <property type="molecule type" value="Genomic_DNA"/>
</dbReference>
<accession>A0A4S2GYU7</accession>
<dbReference type="PANTHER" id="PTHR30504">
    <property type="entry name" value="GLUCANS BIOSYNTHESIS PROTEIN"/>
    <property type="match status" value="1"/>
</dbReference>
<evidence type="ECO:0000256" key="6">
    <source>
        <dbReference type="SAM" id="SignalP"/>
    </source>
</evidence>
<protein>
    <submittedName>
        <fullName evidence="8">Glucan biosynthesis protein G</fullName>
    </submittedName>
</protein>
<dbReference type="InterPro" id="IPR014718">
    <property type="entry name" value="GH-type_carb-bd"/>
</dbReference>
<comment type="pathway">
    <text evidence="2">Glycan metabolism; osmoregulated periplasmic glucan (OPG) biosynthesis.</text>
</comment>
<sequence length="509" mass="56000">MKPFSRRTLIAGGLGALAAGALTPAFARAQGTAERFSHDDVLEQARALSQQPFTAPPPLPEALRALDYETYRAIRFRREAAVWAHSGSKFSVQMFAPGSLYGDPVDVLLVESGRARPVEISADAFETPTPAIGELLAEVSRLAGFRLHYPINTPGYADEFVVFQGASYFRAVSRGQTYGLSARGLAIDTAEPGGEEFPIFRRFWIERPSPRMDAIVVHALLDSRRVTGAYRFGIYPGAPTVMDVSATLFPRERLSHVGLGCLTSMYMHGPVDPPEAPDFRPRVHDSMGLAVQTGTGERLWRPLSNPRTLQVSAFLDRNPRGFGLAQRPRAFDDYQDLEARYDTRPSAWVSPQGDWGAGHVQLVEIPSDFEGNDNIVAYWRPEGGLQAGEPHAFAYRLSWPDDLVPAGRLGQVARSAFGRRLTDNRPQMVVDWTNPAGARIEDISVEASVSAGLLLGRTVAPNPVTGGYRAYLTFDPQNASLLEMRLRPFASGAPIGETWLYRWTRGSDR</sequence>
<keyword evidence="5" id="KW-0574">Periplasm</keyword>
<evidence type="ECO:0000256" key="3">
    <source>
        <dbReference type="ARBA" id="ARBA00009284"/>
    </source>
</evidence>
<comment type="caution">
    <text evidence="8">The sequence shown here is derived from an EMBL/GenBank/DDBJ whole genome shotgun (WGS) entry which is preliminary data.</text>
</comment>
<evidence type="ECO:0000256" key="4">
    <source>
        <dbReference type="ARBA" id="ARBA00022729"/>
    </source>
</evidence>
<evidence type="ECO:0000313" key="9">
    <source>
        <dbReference type="Proteomes" id="UP000308054"/>
    </source>
</evidence>
<dbReference type="PROSITE" id="PS51318">
    <property type="entry name" value="TAT"/>
    <property type="match status" value="1"/>
</dbReference>
<evidence type="ECO:0000256" key="1">
    <source>
        <dbReference type="ARBA" id="ARBA00004418"/>
    </source>
</evidence>
<dbReference type="Gene3D" id="2.60.40.10">
    <property type="entry name" value="Immunoglobulins"/>
    <property type="match status" value="1"/>
</dbReference>
<name>A0A4S2GYU7_9PROT</name>
<comment type="similarity">
    <text evidence="3">Belongs to the OpgD/OpgG family.</text>
</comment>
<dbReference type="FunFam" id="2.70.98.10:FF:000001">
    <property type="entry name" value="Glucans biosynthesis protein G"/>
    <property type="match status" value="1"/>
</dbReference>